<dbReference type="GO" id="GO:1990904">
    <property type="term" value="C:ribonucleoprotein complex"/>
    <property type="evidence" value="ECO:0007669"/>
    <property type="project" value="UniProtKB-KW"/>
</dbReference>
<dbReference type="FunFam" id="2.30.170.40:FF:000001">
    <property type="entry name" value="50S ribosomal protein L28"/>
    <property type="match status" value="1"/>
</dbReference>
<dbReference type="GO" id="GO:0005840">
    <property type="term" value="C:ribosome"/>
    <property type="evidence" value="ECO:0007669"/>
    <property type="project" value="UniProtKB-KW"/>
</dbReference>
<evidence type="ECO:0000256" key="3">
    <source>
        <dbReference type="ARBA" id="ARBA00023274"/>
    </source>
</evidence>
<dbReference type="SUPFAM" id="SSF143800">
    <property type="entry name" value="L28p-like"/>
    <property type="match status" value="1"/>
</dbReference>
<dbReference type="HAMAP" id="MF_00373">
    <property type="entry name" value="Ribosomal_bL28"/>
    <property type="match status" value="1"/>
</dbReference>
<proteinExistence type="inferred from homology"/>
<organism evidence="6">
    <name type="scientific">Caldithrix abyssi</name>
    <dbReference type="NCBI Taxonomy" id="187145"/>
    <lineage>
        <taxon>Bacteria</taxon>
        <taxon>Pseudomonadati</taxon>
        <taxon>Calditrichota</taxon>
        <taxon>Calditrichia</taxon>
        <taxon>Calditrichales</taxon>
        <taxon>Calditrichaceae</taxon>
        <taxon>Caldithrix</taxon>
    </lineage>
</organism>
<dbReference type="EMBL" id="DRLD01000255">
    <property type="protein sequence ID" value="HED10850.1"/>
    <property type="molecule type" value="Genomic_DNA"/>
</dbReference>
<dbReference type="Gene3D" id="2.30.170.40">
    <property type="entry name" value="Ribosomal protein L28/L24"/>
    <property type="match status" value="1"/>
</dbReference>
<sequence length="69" mass="8012">MSRVCKITGKKPLVGNNVSHAHNKNKRRQLPNLQNKRIFVSELNRFVRIRISTRALKTINRKGLLTYLA</sequence>
<keyword evidence="3" id="KW-0687">Ribonucleoprotein</keyword>
<evidence type="ECO:0000256" key="4">
    <source>
        <dbReference type="ARBA" id="ARBA00035174"/>
    </source>
</evidence>
<dbReference type="Pfam" id="PF00830">
    <property type="entry name" value="Ribosomal_L28"/>
    <property type="match status" value="1"/>
</dbReference>
<dbReference type="NCBIfam" id="TIGR00009">
    <property type="entry name" value="L28"/>
    <property type="match status" value="1"/>
</dbReference>
<dbReference type="PANTHER" id="PTHR13528">
    <property type="entry name" value="39S RIBOSOMAL PROTEIN L28, MITOCHONDRIAL"/>
    <property type="match status" value="1"/>
</dbReference>
<keyword evidence="2 6" id="KW-0689">Ribosomal protein</keyword>
<dbReference type="AlphaFoldDB" id="A0A7V1LMS4"/>
<evidence type="ECO:0000256" key="5">
    <source>
        <dbReference type="ARBA" id="ARBA00035475"/>
    </source>
</evidence>
<dbReference type="GO" id="GO:0006412">
    <property type="term" value="P:translation"/>
    <property type="evidence" value="ECO:0007669"/>
    <property type="project" value="InterPro"/>
</dbReference>
<reference evidence="6" key="1">
    <citation type="journal article" date="2020" name="mSystems">
        <title>Genome- and Community-Level Interaction Insights into Carbon Utilization and Element Cycling Functions of Hydrothermarchaeota in Hydrothermal Sediment.</title>
        <authorList>
            <person name="Zhou Z."/>
            <person name="Liu Y."/>
            <person name="Xu W."/>
            <person name="Pan J."/>
            <person name="Luo Z.H."/>
            <person name="Li M."/>
        </authorList>
    </citation>
    <scope>NUCLEOTIDE SEQUENCE [LARGE SCALE GENOMIC DNA]</scope>
    <source>
        <strain evidence="6">HyVt-456</strain>
    </source>
</reference>
<dbReference type="InterPro" id="IPR001383">
    <property type="entry name" value="Ribosomal_bL28_bact-type"/>
</dbReference>
<evidence type="ECO:0000256" key="1">
    <source>
        <dbReference type="ARBA" id="ARBA00008760"/>
    </source>
</evidence>
<dbReference type="GO" id="GO:0003735">
    <property type="term" value="F:structural constituent of ribosome"/>
    <property type="evidence" value="ECO:0007669"/>
    <property type="project" value="InterPro"/>
</dbReference>
<evidence type="ECO:0000256" key="2">
    <source>
        <dbReference type="ARBA" id="ARBA00022980"/>
    </source>
</evidence>
<dbReference type="InterPro" id="IPR037147">
    <property type="entry name" value="Ribosomal_bL28_sf"/>
</dbReference>
<comment type="caution">
    <text evidence="6">The sequence shown here is derived from an EMBL/GenBank/DDBJ whole genome shotgun (WGS) entry which is preliminary data.</text>
</comment>
<protein>
    <recommendedName>
        <fullName evidence="4">Large ribosomal subunit protein bL28</fullName>
    </recommendedName>
    <alternativeName>
        <fullName evidence="5">50S ribosomal protein L28</fullName>
    </alternativeName>
</protein>
<dbReference type="PANTHER" id="PTHR13528:SF2">
    <property type="entry name" value="LARGE RIBOSOMAL SUBUNIT PROTEIN BL28M"/>
    <property type="match status" value="1"/>
</dbReference>
<dbReference type="Proteomes" id="UP000886005">
    <property type="component" value="Unassembled WGS sequence"/>
</dbReference>
<evidence type="ECO:0000313" key="6">
    <source>
        <dbReference type="EMBL" id="HED10850.1"/>
    </source>
</evidence>
<comment type="similarity">
    <text evidence="1">Belongs to the bacterial ribosomal protein bL28 family.</text>
</comment>
<name>A0A7V1LMS4_CALAY</name>
<gene>
    <name evidence="6" type="primary">rpmB</name>
    <name evidence="6" type="ORF">ENJ10_09200</name>
</gene>
<dbReference type="InterPro" id="IPR026569">
    <property type="entry name" value="Ribosomal_bL28"/>
</dbReference>
<feature type="non-terminal residue" evidence="6">
    <location>
        <position position="69"/>
    </location>
</feature>
<accession>A0A7V1LMS4</accession>
<dbReference type="InterPro" id="IPR034704">
    <property type="entry name" value="Ribosomal_bL28/bL31-like_sf"/>
</dbReference>